<feature type="signal peptide" evidence="2">
    <location>
        <begin position="1"/>
        <end position="20"/>
    </location>
</feature>
<name>A0A0C2WVA6_AMAMK</name>
<feature type="region of interest" description="Disordered" evidence="1">
    <location>
        <begin position="554"/>
        <end position="597"/>
    </location>
</feature>
<gene>
    <name evidence="3" type="ORF">M378DRAFT_13978</name>
</gene>
<feature type="compositionally biased region" description="Basic and acidic residues" evidence="1">
    <location>
        <begin position="554"/>
        <end position="570"/>
    </location>
</feature>
<dbReference type="InterPro" id="IPR018803">
    <property type="entry name" value="Ish1/Msc1-like"/>
</dbReference>
<evidence type="ECO:0000313" key="4">
    <source>
        <dbReference type="Proteomes" id="UP000054549"/>
    </source>
</evidence>
<dbReference type="AlphaFoldDB" id="A0A0C2WVA6"/>
<dbReference type="OrthoDB" id="2527403at2759"/>
<dbReference type="Pfam" id="PF10281">
    <property type="entry name" value="Ish1"/>
    <property type="match status" value="5"/>
</dbReference>
<sequence length="597" mass="68040">MAFSIYRFLILLLVFSFANASWWSSSQDGSSGSKKDVDYSSWSPAQLRAWLEAHHITIPTSAALSQSDLQALVAENWDTASIWTYDQYSSAQQAFSDIRDDVFDKWDESQLRQFLLRQGIVAPKGPREHLVLLAKAKYQSYKDAASSFASQASASASTLVYGETPHQMSKSASSLMASATSAMAQATKDAFRALDDTKDYIYSTWSDSQLRSYLEKKGVLKPKEQKTREQLLNMMKDSYAAVTEPIYDSWSDSAMHDWLVAHGFIKSDFEKNRDKLRELMNRYYYDVNDVVWSKWSDSQLKQWLVDHGHIKSDAEVNREKMIRMVALVAPHSLREHFSDANPCRDNYLAARDTFWHAWTDSAIHDWLVEHGYIRTDAQVKRDELIKLANEKFNDYSARTAAYLTWPDARLRAYLRERGLDDEQLLPMTNRPSLLQETRIRWIQAQNRAEALYNKVKEIVNEGAHKAEEKVNRIWSVLTGNWEEARERTAQGYEKATEAGQAGYEKVSQATRVGKEGFEKATYAGQDAFGSASEAMKGQYERAKEAAYNKYEEAAKRAAEGKEWAEEKASEAQDSASSIRETVGETIKQTGQKLKGEL</sequence>
<organism evidence="3 4">
    <name type="scientific">Amanita muscaria (strain Koide BX008)</name>
    <dbReference type="NCBI Taxonomy" id="946122"/>
    <lineage>
        <taxon>Eukaryota</taxon>
        <taxon>Fungi</taxon>
        <taxon>Dikarya</taxon>
        <taxon>Basidiomycota</taxon>
        <taxon>Agaricomycotina</taxon>
        <taxon>Agaricomycetes</taxon>
        <taxon>Agaricomycetidae</taxon>
        <taxon>Agaricales</taxon>
        <taxon>Pluteineae</taxon>
        <taxon>Amanitaceae</taxon>
        <taxon>Amanita</taxon>
    </lineage>
</organism>
<dbReference type="InParanoid" id="A0A0C2WVA6"/>
<reference evidence="3 4" key="1">
    <citation type="submission" date="2014-04" db="EMBL/GenBank/DDBJ databases">
        <title>Evolutionary Origins and Diversification of the Mycorrhizal Mutualists.</title>
        <authorList>
            <consortium name="DOE Joint Genome Institute"/>
            <consortium name="Mycorrhizal Genomics Consortium"/>
            <person name="Kohler A."/>
            <person name="Kuo A."/>
            <person name="Nagy L.G."/>
            <person name="Floudas D."/>
            <person name="Copeland A."/>
            <person name="Barry K.W."/>
            <person name="Cichocki N."/>
            <person name="Veneault-Fourrey C."/>
            <person name="LaButti K."/>
            <person name="Lindquist E.A."/>
            <person name="Lipzen A."/>
            <person name="Lundell T."/>
            <person name="Morin E."/>
            <person name="Murat C."/>
            <person name="Riley R."/>
            <person name="Ohm R."/>
            <person name="Sun H."/>
            <person name="Tunlid A."/>
            <person name="Henrissat B."/>
            <person name="Grigoriev I.V."/>
            <person name="Hibbett D.S."/>
            <person name="Martin F."/>
        </authorList>
    </citation>
    <scope>NUCLEOTIDE SEQUENCE [LARGE SCALE GENOMIC DNA]</scope>
    <source>
        <strain evidence="3 4">Koide BX008</strain>
    </source>
</reference>
<dbReference type="EMBL" id="KN818294">
    <property type="protein sequence ID" value="KIL60731.1"/>
    <property type="molecule type" value="Genomic_DNA"/>
</dbReference>
<accession>A0A0C2WVA6</accession>
<feature type="chain" id="PRO_5002170411" evidence="2">
    <location>
        <begin position="21"/>
        <end position="597"/>
    </location>
</feature>
<protein>
    <submittedName>
        <fullName evidence="3">Uncharacterized protein</fullName>
    </submittedName>
</protein>
<evidence type="ECO:0000313" key="3">
    <source>
        <dbReference type="EMBL" id="KIL60731.1"/>
    </source>
</evidence>
<dbReference type="STRING" id="946122.A0A0C2WVA6"/>
<evidence type="ECO:0000256" key="2">
    <source>
        <dbReference type="SAM" id="SignalP"/>
    </source>
</evidence>
<evidence type="ECO:0000256" key="1">
    <source>
        <dbReference type="SAM" id="MobiDB-lite"/>
    </source>
</evidence>
<dbReference type="Proteomes" id="UP000054549">
    <property type="component" value="Unassembled WGS sequence"/>
</dbReference>
<keyword evidence="4" id="KW-1185">Reference proteome</keyword>
<keyword evidence="2" id="KW-0732">Signal</keyword>
<dbReference type="HOGENOM" id="CLU_022672_2_0_1"/>
<proteinExistence type="predicted"/>